<feature type="transmembrane region" description="Helical" evidence="1">
    <location>
        <begin position="150"/>
        <end position="170"/>
    </location>
</feature>
<evidence type="ECO:0000313" key="2">
    <source>
        <dbReference type="EMBL" id="SMB90001.1"/>
    </source>
</evidence>
<dbReference type="InterPro" id="IPR026366">
    <property type="entry name" value="Seleno_YedE"/>
</dbReference>
<protein>
    <submittedName>
        <fullName evidence="2">Uncharacterized protein</fullName>
    </submittedName>
</protein>
<feature type="transmembrane region" description="Helical" evidence="1">
    <location>
        <begin position="230"/>
        <end position="250"/>
    </location>
</feature>
<accession>A0A1W1VAD0</accession>
<feature type="transmembrane region" description="Helical" evidence="1">
    <location>
        <begin position="190"/>
        <end position="209"/>
    </location>
</feature>
<feature type="transmembrane region" description="Helical" evidence="1">
    <location>
        <begin position="55"/>
        <end position="74"/>
    </location>
</feature>
<dbReference type="EMBL" id="FWWV01000068">
    <property type="protein sequence ID" value="SMB90001.1"/>
    <property type="molecule type" value="Genomic_DNA"/>
</dbReference>
<dbReference type="AlphaFoldDB" id="A0A1W1VAD0"/>
<dbReference type="RefSeq" id="WP_084258061.1">
    <property type="nucleotide sequence ID" value="NZ_FWWV01000068.1"/>
</dbReference>
<feature type="transmembrane region" description="Helical" evidence="1">
    <location>
        <begin position="121"/>
        <end position="138"/>
    </location>
</feature>
<feature type="transmembrane region" description="Helical" evidence="1">
    <location>
        <begin position="270"/>
        <end position="288"/>
    </location>
</feature>
<organism evidence="2 3">
    <name type="scientific">Pasteurella testudinis DSM 23072</name>
    <dbReference type="NCBI Taxonomy" id="1122938"/>
    <lineage>
        <taxon>Bacteria</taxon>
        <taxon>Pseudomonadati</taxon>
        <taxon>Pseudomonadota</taxon>
        <taxon>Gammaproteobacteria</taxon>
        <taxon>Pasteurellales</taxon>
        <taxon>Pasteurellaceae</taxon>
        <taxon>Pasteurella</taxon>
    </lineage>
</organism>
<evidence type="ECO:0000313" key="3">
    <source>
        <dbReference type="Proteomes" id="UP000192408"/>
    </source>
</evidence>
<reference evidence="3" key="1">
    <citation type="submission" date="2017-04" db="EMBL/GenBank/DDBJ databases">
        <authorList>
            <person name="Varghese N."/>
            <person name="Submissions S."/>
        </authorList>
    </citation>
    <scope>NUCLEOTIDE SEQUENCE [LARGE SCALE GENOMIC DNA]</scope>
    <source>
        <strain evidence="3">DSM 23072</strain>
    </source>
</reference>
<feature type="transmembrane region" description="Helical" evidence="1">
    <location>
        <begin position="86"/>
        <end position="109"/>
    </location>
</feature>
<dbReference type="STRING" id="1122938.SAMN05660772_01436"/>
<dbReference type="NCBIfam" id="TIGR04112">
    <property type="entry name" value="seleno_YedE"/>
    <property type="match status" value="1"/>
</dbReference>
<dbReference type="Pfam" id="PF04143">
    <property type="entry name" value="Sulf_transp"/>
    <property type="match status" value="1"/>
</dbReference>
<dbReference type="InterPro" id="IPR007272">
    <property type="entry name" value="Sulf_transp_TsuA/YedE"/>
</dbReference>
<feature type="transmembrane region" description="Helical" evidence="1">
    <location>
        <begin position="300"/>
        <end position="318"/>
    </location>
</feature>
<proteinExistence type="predicted"/>
<feature type="transmembrane region" description="Helical" evidence="1">
    <location>
        <begin position="330"/>
        <end position="347"/>
    </location>
</feature>
<sequence>MKLFTWPVVAGAALGIVAPILVHFGNPGNMGFCAACFLRDTSGALGFHRAGVVQYLRPELIGLVLGALASAVLAKEFKPQGGSSPLIRFMLGVFAMLGALVFLGCPWRAYLRLGGGDFSAIAGILGLIAGILFSLVFIKRGFSLGQSSNIGKAAGLLPAIFAVILLALLLTRFRFGDNLPVFFSEKGPAAQHADIWLSLGAGMLIGVVMQRSRFCSIGSVRNFVLFRDSYLLNGIIALLIFTTLTNLLLGQFNPGFNNQPIAHNDYLWNFLGMALSGLCFALGGGCPGKQLAHLGEGDNDAAIFLLGMLIGAAVAHNFGLASSPNGITQFAPYALAIGFAFCVYIGLSNKSAV</sequence>
<keyword evidence="1" id="KW-1133">Transmembrane helix</keyword>
<dbReference type="Proteomes" id="UP000192408">
    <property type="component" value="Unassembled WGS sequence"/>
</dbReference>
<keyword evidence="1" id="KW-0812">Transmembrane</keyword>
<gene>
    <name evidence="2" type="ORF">SAMN05660772_01436</name>
</gene>
<keyword evidence="3" id="KW-1185">Reference proteome</keyword>
<name>A0A1W1VAD0_9PAST</name>
<keyword evidence="1" id="KW-0472">Membrane</keyword>
<evidence type="ECO:0000256" key="1">
    <source>
        <dbReference type="SAM" id="Phobius"/>
    </source>
</evidence>